<name>A0A6C0GT54_9BACT</name>
<accession>A0A6C0GT54</accession>
<keyword evidence="3" id="KW-1185">Reference proteome</keyword>
<organism evidence="2 3">
    <name type="scientific">Rhodocytophaga rosea</name>
    <dbReference type="NCBI Taxonomy" id="2704465"/>
    <lineage>
        <taxon>Bacteria</taxon>
        <taxon>Pseudomonadati</taxon>
        <taxon>Bacteroidota</taxon>
        <taxon>Cytophagia</taxon>
        <taxon>Cytophagales</taxon>
        <taxon>Rhodocytophagaceae</taxon>
        <taxon>Rhodocytophaga</taxon>
    </lineage>
</organism>
<dbReference type="PANTHER" id="PTHR42834">
    <property type="entry name" value="ENDONUCLEASE/EXONUCLEASE/PHOSPHATASE FAMILY PROTEIN (AFU_ORTHOLOGUE AFUA_3G09210)"/>
    <property type="match status" value="1"/>
</dbReference>
<dbReference type="Proteomes" id="UP000480178">
    <property type="component" value="Chromosome"/>
</dbReference>
<dbReference type="InterPro" id="IPR036691">
    <property type="entry name" value="Endo/exonu/phosph_ase_sf"/>
</dbReference>
<dbReference type="SUPFAM" id="SSF56219">
    <property type="entry name" value="DNase I-like"/>
    <property type="match status" value="1"/>
</dbReference>
<dbReference type="RefSeq" id="WP_162446598.1">
    <property type="nucleotide sequence ID" value="NZ_CP048222.1"/>
</dbReference>
<dbReference type="EMBL" id="CP048222">
    <property type="protein sequence ID" value="QHT70622.1"/>
    <property type="molecule type" value="Genomic_DNA"/>
</dbReference>
<dbReference type="PANTHER" id="PTHR42834:SF1">
    <property type="entry name" value="ENDONUCLEASE_EXONUCLEASE_PHOSPHATASE FAMILY PROTEIN (AFU_ORTHOLOGUE AFUA_3G09210)"/>
    <property type="match status" value="1"/>
</dbReference>
<dbReference type="InterPro" id="IPR005135">
    <property type="entry name" value="Endo/exonuclease/phosphatase"/>
</dbReference>
<proteinExistence type="predicted"/>
<feature type="domain" description="Endonuclease/exonuclease/phosphatase" evidence="1">
    <location>
        <begin position="7"/>
        <end position="295"/>
    </location>
</feature>
<keyword evidence="2" id="KW-0269">Exonuclease</keyword>
<keyword evidence="2" id="KW-0378">Hydrolase</keyword>
<dbReference type="GO" id="GO:0004527">
    <property type="term" value="F:exonuclease activity"/>
    <property type="evidence" value="ECO:0007669"/>
    <property type="project" value="UniProtKB-KW"/>
</dbReference>
<protein>
    <submittedName>
        <fullName evidence="2">Endonuclease/exonuclease/phosphatase family protein</fullName>
    </submittedName>
</protein>
<dbReference type="Gene3D" id="3.60.10.10">
    <property type="entry name" value="Endonuclease/exonuclease/phosphatase"/>
    <property type="match status" value="1"/>
</dbReference>
<evidence type="ECO:0000259" key="1">
    <source>
        <dbReference type="Pfam" id="PF03372"/>
    </source>
</evidence>
<keyword evidence="2" id="KW-0255">Endonuclease</keyword>
<reference evidence="2 3" key="1">
    <citation type="submission" date="2020-01" db="EMBL/GenBank/DDBJ databases">
        <authorList>
            <person name="Kim M.K."/>
        </authorList>
    </citation>
    <scope>NUCLEOTIDE SEQUENCE [LARGE SCALE GENOMIC DNA]</scope>
    <source>
        <strain evidence="2 3">172606-1</strain>
    </source>
</reference>
<sequence length="351" mass="40143">MKFSVATFNVENLITANRPIYEESHPRFTSQGYELKISWIKSQLLKMNADIIGFQEIFEEKALRDCLTGTTFENWHLFVAKPTGIRPVNAILSRFPILRAEVIEGIPFVFDFFDENALDPNLESTPILIPINRFSRGVLMAEIQLTARISMLVCVVHLKSKRPTLPEGITPDSASYFEAAKGKIRSLIRRGIESAGIRQILSDEIAKNESKPIIILGDLNDNDTAVTSQAILGEPPFHQLPVEEKINRWKHVFQNSKDVQARKSIENYHYTYIHNGHYESLDNIFISNHFAELNTKKIGRIIDVRLYNDHIIDKTISSDRKPFYVTDHGQVVANINLFEHENRSEQSNPIV</sequence>
<dbReference type="AlphaFoldDB" id="A0A6C0GT54"/>
<dbReference type="Pfam" id="PF03372">
    <property type="entry name" value="Exo_endo_phos"/>
    <property type="match status" value="1"/>
</dbReference>
<gene>
    <name evidence="2" type="ORF">GXP67_30200</name>
</gene>
<evidence type="ECO:0000313" key="2">
    <source>
        <dbReference type="EMBL" id="QHT70622.1"/>
    </source>
</evidence>
<evidence type="ECO:0000313" key="3">
    <source>
        <dbReference type="Proteomes" id="UP000480178"/>
    </source>
</evidence>
<dbReference type="GO" id="GO:0004519">
    <property type="term" value="F:endonuclease activity"/>
    <property type="evidence" value="ECO:0007669"/>
    <property type="project" value="UniProtKB-KW"/>
</dbReference>
<keyword evidence="2" id="KW-0540">Nuclease</keyword>
<dbReference type="KEGG" id="rhoz:GXP67_30200"/>